<evidence type="ECO:0000256" key="2">
    <source>
        <dbReference type="PROSITE-ProRule" id="PRU00335"/>
    </source>
</evidence>
<protein>
    <submittedName>
        <fullName evidence="4">TetR family transcriptional regulator</fullName>
    </submittedName>
</protein>
<proteinExistence type="predicted"/>
<dbReference type="Gene3D" id="1.10.357.10">
    <property type="entry name" value="Tetracycline Repressor, domain 2"/>
    <property type="match status" value="1"/>
</dbReference>
<sequence>MPSSTFLNLPTPKKDRIIHALVTEFSHHPLADAQVAPIVKEAAIARGAFYKYFTDLNDAYHFVYQLAIQTIHRAIPAPPVAHSAATYTNFTRSFLEQAVASEYFLFIKNHLLFNEQNVSTSVPLDFDAKTWAAATLSHAALREAIATSDSATQALILTRLNIALKHLFSGED</sequence>
<evidence type="ECO:0000256" key="1">
    <source>
        <dbReference type="ARBA" id="ARBA00023125"/>
    </source>
</evidence>
<dbReference type="PROSITE" id="PS50977">
    <property type="entry name" value="HTH_TETR_2"/>
    <property type="match status" value="1"/>
</dbReference>
<dbReference type="InterPro" id="IPR009057">
    <property type="entry name" value="Homeodomain-like_sf"/>
</dbReference>
<reference evidence="4 5" key="1">
    <citation type="submission" date="2020-01" db="EMBL/GenBank/DDBJ databases">
        <title>Complete and circular genome sequences of six lactobacillus isolates from horses.</title>
        <authorList>
            <person name="Hassan H.M."/>
        </authorList>
    </citation>
    <scope>NUCLEOTIDE SEQUENCE [LARGE SCALE GENOMIC DNA]</scope>
    <source>
        <strain evidence="4 5">1A</strain>
    </source>
</reference>
<evidence type="ECO:0000313" key="5">
    <source>
        <dbReference type="Proteomes" id="UP000510886"/>
    </source>
</evidence>
<keyword evidence="1 2" id="KW-0238">DNA-binding</keyword>
<gene>
    <name evidence="4" type="ORF">GTO87_00655</name>
</gene>
<feature type="domain" description="HTH tetR-type" evidence="3">
    <location>
        <begin position="11"/>
        <end position="71"/>
    </location>
</feature>
<dbReference type="GO" id="GO:0003677">
    <property type="term" value="F:DNA binding"/>
    <property type="evidence" value="ECO:0007669"/>
    <property type="project" value="UniProtKB-UniRule"/>
</dbReference>
<dbReference type="KEGG" id="lsw:GTO87_00655"/>
<organism evidence="4 5">
    <name type="scientific">Ligilactobacillus saerimneri</name>
    <dbReference type="NCBI Taxonomy" id="228229"/>
    <lineage>
        <taxon>Bacteria</taxon>
        <taxon>Bacillati</taxon>
        <taxon>Bacillota</taxon>
        <taxon>Bacilli</taxon>
        <taxon>Lactobacillales</taxon>
        <taxon>Lactobacillaceae</taxon>
        <taxon>Ligilactobacillus</taxon>
    </lineage>
</organism>
<dbReference type="RefSeq" id="WP_180849113.1">
    <property type="nucleotide sequence ID" value="NZ_CP047418.1"/>
</dbReference>
<name>A0A7H9EI12_9LACO</name>
<dbReference type="InterPro" id="IPR001647">
    <property type="entry name" value="HTH_TetR"/>
</dbReference>
<evidence type="ECO:0000313" key="4">
    <source>
        <dbReference type="EMBL" id="QLL77271.1"/>
    </source>
</evidence>
<dbReference type="AlphaFoldDB" id="A0A7H9EI12"/>
<feature type="DNA-binding region" description="H-T-H motif" evidence="2">
    <location>
        <begin position="34"/>
        <end position="53"/>
    </location>
</feature>
<accession>A0A7H9EI12</accession>
<dbReference type="Pfam" id="PF00440">
    <property type="entry name" value="TetR_N"/>
    <property type="match status" value="1"/>
</dbReference>
<dbReference type="SUPFAM" id="SSF46689">
    <property type="entry name" value="Homeodomain-like"/>
    <property type="match status" value="1"/>
</dbReference>
<dbReference type="Proteomes" id="UP000510886">
    <property type="component" value="Chromosome"/>
</dbReference>
<evidence type="ECO:0000259" key="3">
    <source>
        <dbReference type="PROSITE" id="PS50977"/>
    </source>
</evidence>
<dbReference type="EMBL" id="CP047418">
    <property type="protein sequence ID" value="QLL77271.1"/>
    <property type="molecule type" value="Genomic_DNA"/>
</dbReference>